<keyword evidence="3" id="KW-1185">Reference proteome</keyword>
<dbReference type="PANTHER" id="PTHR34821:SF2">
    <property type="entry name" value="INNER MEMBRANE PROTEIN YDCZ"/>
    <property type="match status" value="1"/>
</dbReference>
<protein>
    <submittedName>
        <fullName evidence="2">EamA-like transporter family protein</fullName>
    </submittedName>
</protein>
<dbReference type="PANTHER" id="PTHR34821">
    <property type="entry name" value="INNER MEMBRANE PROTEIN YDCZ"/>
    <property type="match status" value="1"/>
</dbReference>
<dbReference type="InterPro" id="IPR006750">
    <property type="entry name" value="YdcZ"/>
</dbReference>
<name>A0A6M1RUW6_9HYPH</name>
<dbReference type="AlphaFoldDB" id="A0A6M1RUW6"/>
<proteinExistence type="predicted"/>
<evidence type="ECO:0000313" key="2">
    <source>
        <dbReference type="EMBL" id="NGO62613.1"/>
    </source>
</evidence>
<keyword evidence="1" id="KW-0472">Membrane</keyword>
<feature type="transmembrane region" description="Helical" evidence="1">
    <location>
        <begin position="134"/>
        <end position="155"/>
    </location>
</feature>
<dbReference type="RefSeq" id="WP_163900144.1">
    <property type="nucleotide sequence ID" value="NZ_CP048427.1"/>
</dbReference>
<sequence length="159" mass="16272">MRHYLDWLWAALAGAMLAVMLTLNSGLAAFTTPITASWVVHGIGAVAALILLRANLLLGGGRGDTGQGAGQVAAKPPLWSYLGGAPGAFAVALSSIAVNSELALAGGLSLLLVGQILFGLISDRWGLFGTPLRVLNRFDFLAALCVIGGSALIIYSRGA</sequence>
<dbReference type="GO" id="GO:0005886">
    <property type="term" value="C:plasma membrane"/>
    <property type="evidence" value="ECO:0007669"/>
    <property type="project" value="TreeGrafter"/>
</dbReference>
<dbReference type="Proteomes" id="UP000477849">
    <property type="component" value="Unassembled WGS sequence"/>
</dbReference>
<evidence type="ECO:0000313" key="3">
    <source>
        <dbReference type="Proteomes" id="UP000477849"/>
    </source>
</evidence>
<reference evidence="2 3" key="1">
    <citation type="submission" date="2020-02" db="EMBL/GenBank/DDBJ databases">
        <title>Genome sequence of the type strain CCBAU10050 of Rhizobium daejeonense.</title>
        <authorList>
            <person name="Gao J."/>
            <person name="Sun J."/>
        </authorList>
    </citation>
    <scope>NUCLEOTIDE SEQUENCE [LARGE SCALE GENOMIC DNA]</scope>
    <source>
        <strain evidence="2 3">CCBAU10050</strain>
    </source>
</reference>
<feature type="transmembrane region" description="Helical" evidence="1">
    <location>
        <begin position="78"/>
        <end position="96"/>
    </location>
</feature>
<organism evidence="2 3">
    <name type="scientific">Rhizobium daejeonense</name>
    <dbReference type="NCBI Taxonomy" id="240521"/>
    <lineage>
        <taxon>Bacteria</taxon>
        <taxon>Pseudomonadati</taxon>
        <taxon>Pseudomonadota</taxon>
        <taxon>Alphaproteobacteria</taxon>
        <taxon>Hyphomicrobiales</taxon>
        <taxon>Rhizobiaceae</taxon>
        <taxon>Rhizobium/Agrobacterium group</taxon>
        <taxon>Rhizobium</taxon>
    </lineage>
</organism>
<gene>
    <name evidence="2" type="ORF">G6N76_02925</name>
</gene>
<accession>A0A6M1RUW6</accession>
<comment type="caution">
    <text evidence="2">The sequence shown here is derived from an EMBL/GenBank/DDBJ whole genome shotgun (WGS) entry which is preliminary data.</text>
</comment>
<keyword evidence="1" id="KW-1133">Transmembrane helix</keyword>
<feature type="transmembrane region" description="Helical" evidence="1">
    <location>
        <begin position="38"/>
        <end position="58"/>
    </location>
</feature>
<dbReference type="EMBL" id="JAAKZH010000001">
    <property type="protein sequence ID" value="NGO62613.1"/>
    <property type="molecule type" value="Genomic_DNA"/>
</dbReference>
<feature type="transmembrane region" description="Helical" evidence="1">
    <location>
        <begin position="102"/>
        <end position="122"/>
    </location>
</feature>
<evidence type="ECO:0000256" key="1">
    <source>
        <dbReference type="SAM" id="Phobius"/>
    </source>
</evidence>
<keyword evidence="1" id="KW-0812">Transmembrane</keyword>
<dbReference type="Pfam" id="PF04657">
    <property type="entry name" value="DMT_YdcZ"/>
    <property type="match status" value="1"/>
</dbReference>